<accession>A0A4U0EZA2</accession>
<proteinExistence type="predicted"/>
<evidence type="ECO:0000313" key="1">
    <source>
        <dbReference type="EMBL" id="TJY37387.1"/>
    </source>
</evidence>
<dbReference type="Proteomes" id="UP000307657">
    <property type="component" value="Unassembled WGS sequence"/>
</dbReference>
<comment type="caution">
    <text evidence="1">The sequence shown here is derived from an EMBL/GenBank/DDBJ whole genome shotgun (WGS) entry which is preliminary data.</text>
</comment>
<name>A0A4U0EZA2_9FLAO</name>
<evidence type="ECO:0000313" key="2">
    <source>
        <dbReference type="Proteomes" id="UP000307657"/>
    </source>
</evidence>
<gene>
    <name evidence="1" type="ORF">E5167_05425</name>
</gene>
<dbReference type="AlphaFoldDB" id="A0A4U0EZA2"/>
<keyword evidence="2" id="KW-1185">Reference proteome</keyword>
<dbReference type="RefSeq" id="WP_136841808.1">
    <property type="nucleotide sequence ID" value="NZ_SUPL01000002.1"/>
</dbReference>
<organism evidence="1 2">
    <name type="scientific">Pontimicrobium aquaticum</name>
    <dbReference type="NCBI Taxonomy" id="2565367"/>
    <lineage>
        <taxon>Bacteria</taxon>
        <taxon>Pseudomonadati</taxon>
        <taxon>Bacteroidota</taxon>
        <taxon>Flavobacteriia</taxon>
        <taxon>Flavobacteriales</taxon>
        <taxon>Flavobacteriaceae</taxon>
        <taxon>Pontimicrobium</taxon>
    </lineage>
</organism>
<reference evidence="1 2" key="1">
    <citation type="submission" date="2019-04" db="EMBL/GenBank/DDBJ databases">
        <title>Lacinutrix sp. nov., isolated from marine water.</title>
        <authorList>
            <person name="Kim W."/>
        </authorList>
    </citation>
    <scope>NUCLEOTIDE SEQUENCE [LARGE SCALE GENOMIC DNA]</scope>
    <source>
        <strain evidence="1 2">CAU 1491</strain>
    </source>
</reference>
<protein>
    <submittedName>
        <fullName evidence="1">Uncharacterized protein</fullName>
    </submittedName>
</protein>
<sequence length="160" mass="19585">MEKVTKDIEKKFYKKFDLNNFISNLDFKENFWFKEEYYVYVLDWYNQKIPLDSKLKAFNSFFDEFKLEIFVGEFPLKSGEKLESINSMDFFMDKKYTHFYQFTSFIIFYSTFDKFMIFDVDDEFVFACSKKKIVDFTFDHVNTLINHGKYIDLIKGYRSN</sequence>
<dbReference type="EMBL" id="SUPL01000002">
    <property type="protein sequence ID" value="TJY37387.1"/>
    <property type="molecule type" value="Genomic_DNA"/>
</dbReference>